<dbReference type="OrthoDB" id="4699139at2"/>
<dbReference type="EMBL" id="CP015597">
    <property type="protein sequence ID" value="ANE83359.1"/>
    <property type="molecule type" value="Genomic_DNA"/>
</dbReference>
<geneLocation type="plasmid" evidence="2">
    <name>pmyc1</name>
</geneLocation>
<dbReference type="AlphaFoldDB" id="A0A172UW52"/>
<gene>
    <name evidence="1" type="ORF">A7U43_27935</name>
</gene>
<proteinExistence type="predicted"/>
<dbReference type="KEGG" id="madi:A7U43_27935"/>
<protein>
    <submittedName>
        <fullName evidence="1">Uncharacterized protein</fullName>
    </submittedName>
</protein>
<keyword evidence="2" id="KW-1185">Reference proteome</keyword>
<evidence type="ECO:0000313" key="2">
    <source>
        <dbReference type="Proteomes" id="UP000077143"/>
    </source>
</evidence>
<evidence type="ECO:0000313" key="1">
    <source>
        <dbReference type="EMBL" id="ANE83359.1"/>
    </source>
</evidence>
<organism evidence="1 2">
    <name type="scientific">Mycobacterium adipatum</name>
    <dbReference type="NCBI Taxonomy" id="1682113"/>
    <lineage>
        <taxon>Bacteria</taxon>
        <taxon>Bacillati</taxon>
        <taxon>Actinomycetota</taxon>
        <taxon>Actinomycetes</taxon>
        <taxon>Mycobacteriales</taxon>
        <taxon>Mycobacteriaceae</taxon>
        <taxon>Mycobacterium</taxon>
    </lineage>
</organism>
<name>A0A172UW52_9MYCO</name>
<keyword evidence="1" id="KW-0614">Plasmid</keyword>
<sequence>MSPTTTPARRRPQRRSTFASLTSSARLHLCAVAAEPEVRTRHAAALLAFTPTVRRIGTRMRIRFDHGPTALWLTEVLANKDVNLIDVGGDGGTVEVLNPQIVLGRYGFRDGRWVFGQGMTAALGISRGAVHAAGVFNGHGLKVACPSAPMMLTLTAVMSRLGINAKPTEGDPRAAIAPADVPGALEQLGVAEVAAEYRRLRETNSMGEQS</sequence>
<reference evidence="1 2" key="1">
    <citation type="submission" date="2016-05" db="EMBL/GenBank/DDBJ databases">
        <title>Complete genome sequence of a phthalic acid esters degrading Mycobacterium sp. YC-RL4.</title>
        <authorList>
            <person name="Ren L."/>
            <person name="Fan S."/>
            <person name="Ruth N."/>
            <person name="Jia Y."/>
            <person name="Wang J."/>
            <person name="Qiao C."/>
        </authorList>
    </citation>
    <scope>NUCLEOTIDE SEQUENCE [LARGE SCALE GENOMIC DNA]</scope>
    <source>
        <strain evidence="1 2">YC-RL4</strain>
        <plasmid evidence="2">pmyc1</plasmid>
    </source>
</reference>
<accession>A0A172UW52</accession>
<dbReference type="RefSeq" id="WP_068003981.1">
    <property type="nucleotide sequence ID" value="NZ_CP015597.1"/>
</dbReference>
<dbReference type="Proteomes" id="UP000077143">
    <property type="component" value="Plasmid pMYC1"/>
</dbReference>